<sequence length="123" mass="13498">MSVTPGDGFGDGGGRLIRPYSLTGGRTRPSRSDFAMTSQVVAVPMMRRAVELEPEHRAILVECARPASVAEISARVRLPLGVLRILLADLLDGGHVMVHESTWQRERPDAQTLRSVIDRIRAL</sequence>
<dbReference type="Pfam" id="PF05331">
    <property type="entry name" value="DUF742"/>
    <property type="match status" value="1"/>
</dbReference>
<accession>A0A9W6UGS6</accession>
<name>A0A9W6UGS6_9ACTN</name>
<dbReference type="EMBL" id="BSQG01000001">
    <property type="protein sequence ID" value="GLU45754.1"/>
    <property type="molecule type" value="Genomic_DNA"/>
</dbReference>
<gene>
    <name evidence="2" type="ORF">Nans01_01050</name>
</gene>
<dbReference type="PANTHER" id="PTHR36221">
    <property type="entry name" value="DUF742 DOMAIN-CONTAINING PROTEIN"/>
    <property type="match status" value="1"/>
</dbReference>
<evidence type="ECO:0008006" key="4">
    <source>
        <dbReference type="Google" id="ProtNLM"/>
    </source>
</evidence>
<feature type="region of interest" description="Disordered" evidence="1">
    <location>
        <begin position="1"/>
        <end position="31"/>
    </location>
</feature>
<dbReference type="AlphaFoldDB" id="A0A9W6UGS6"/>
<comment type="caution">
    <text evidence="2">The sequence shown here is derived from an EMBL/GenBank/DDBJ whole genome shotgun (WGS) entry which is preliminary data.</text>
</comment>
<organism evidence="2 3">
    <name type="scientific">Nocardiopsis ansamitocini</name>
    <dbReference type="NCBI Taxonomy" id="1670832"/>
    <lineage>
        <taxon>Bacteria</taxon>
        <taxon>Bacillati</taxon>
        <taxon>Actinomycetota</taxon>
        <taxon>Actinomycetes</taxon>
        <taxon>Streptosporangiales</taxon>
        <taxon>Nocardiopsidaceae</taxon>
        <taxon>Nocardiopsis</taxon>
    </lineage>
</organism>
<evidence type="ECO:0000256" key="1">
    <source>
        <dbReference type="SAM" id="MobiDB-lite"/>
    </source>
</evidence>
<proteinExistence type="predicted"/>
<keyword evidence="3" id="KW-1185">Reference proteome</keyword>
<dbReference type="InterPro" id="IPR007995">
    <property type="entry name" value="DUF742"/>
</dbReference>
<dbReference type="RefSeq" id="WP_285756641.1">
    <property type="nucleotide sequence ID" value="NZ_BSQG01000001.1"/>
</dbReference>
<dbReference type="PANTHER" id="PTHR36221:SF1">
    <property type="entry name" value="DUF742 DOMAIN-CONTAINING PROTEIN"/>
    <property type="match status" value="1"/>
</dbReference>
<evidence type="ECO:0000313" key="3">
    <source>
        <dbReference type="Proteomes" id="UP001165092"/>
    </source>
</evidence>
<reference evidence="2" key="1">
    <citation type="submission" date="2023-02" db="EMBL/GenBank/DDBJ databases">
        <title>Nocardiopsis ansamitocini NBRC 112285.</title>
        <authorList>
            <person name="Ichikawa N."/>
            <person name="Sato H."/>
            <person name="Tonouchi N."/>
        </authorList>
    </citation>
    <scope>NUCLEOTIDE SEQUENCE</scope>
    <source>
        <strain evidence="2">NBRC 112285</strain>
    </source>
</reference>
<protein>
    <recommendedName>
        <fullName evidence="4">DUF742 domain-containing protein</fullName>
    </recommendedName>
</protein>
<evidence type="ECO:0000313" key="2">
    <source>
        <dbReference type="EMBL" id="GLU45754.1"/>
    </source>
</evidence>
<dbReference type="Proteomes" id="UP001165092">
    <property type="component" value="Unassembled WGS sequence"/>
</dbReference>